<evidence type="ECO:0000313" key="2">
    <source>
        <dbReference type="EMBL" id="KAF2436652.1"/>
    </source>
</evidence>
<gene>
    <name evidence="2" type="ORF">EJ08DRAFT_156056</name>
</gene>
<comment type="caution">
    <text evidence="2">The sequence shown here is derived from an EMBL/GenBank/DDBJ whole genome shotgun (WGS) entry which is preliminary data.</text>
</comment>
<reference evidence="2" key="1">
    <citation type="journal article" date="2020" name="Stud. Mycol.">
        <title>101 Dothideomycetes genomes: a test case for predicting lifestyles and emergence of pathogens.</title>
        <authorList>
            <person name="Haridas S."/>
            <person name="Albert R."/>
            <person name="Binder M."/>
            <person name="Bloem J."/>
            <person name="Labutti K."/>
            <person name="Salamov A."/>
            <person name="Andreopoulos B."/>
            <person name="Baker S."/>
            <person name="Barry K."/>
            <person name="Bills G."/>
            <person name="Bluhm B."/>
            <person name="Cannon C."/>
            <person name="Castanera R."/>
            <person name="Culley D."/>
            <person name="Daum C."/>
            <person name="Ezra D."/>
            <person name="Gonzalez J."/>
            <person name="Henrissat B."/>
            <person name="Kuo A."/>
            <person name="Liang C."/>
            <person name="Lipzen A."/>
            <person name="Lutzoni F."/>
            <person name="Magnuson J."/>
            <person name="Mondo S."/>
            <person name="Nolan M."/>
            <person name="Ohm R."/>
            <person name="Pangilinan J."/>
            <person name="Park H.-J."/>
            <person name="Ramirez L."/>
            <person name="Alfaro M."/>
            <person name="Sun H."/>
            <person name="Tritt A."/>
            <person name="Yoshinaga Y."/>
            <person name="Zwiers L.-H."/>
            <person name="Turgeon B."/>
            <person name="Goodwin S."/>
            <person name="Spatafora J."/>
            <person name="Crous P."/>
            <person name="Grigoriev I."/>
        </authorList>
    </citation>
    <scope>NUCLEOTIDE SEQUENCE</scope>
    <source>
        <strain evidence="2">CBS 130266</strain>
    </source>
</reference>
<feature type="region of interest" description="Disordered" evidence="1">
    <location>
        <begin position="1"/>
        <end position="25"/>
    </location>
</feature>
<accession>A0A9P4P3K6</accession>
<name>A0A9P4P3K6_9PEZI</name>
<sequence length="365" mass="40543">MSRPPQLQPDSGYVPKLPVRDRSPTLAWHVARIEQKLKERYMSAQQHASRDCSESPPSDLDSPLQRESEALLPRPCTATPRSADPVPSINIATDDEPSFKDVEASTFSNTQEHSNISPNHPPHLSPPFLTKELPLTVPSAAFPASPPKGLSHLSSPPSEASPFESLGTAPHLLIVGLDLRFPQTHAIYNTPVFDQLQQEYKVYMTQDPKVMKKFIEECTAPRAVLLMDQLIAEDDVAMATLVKYTEMGGASFACPVVLPVRCSGRILESSSRDWGSNGISVGTAKRVYLCTILVSLSSIRRRPFFCGYGWQERLFTGRGVRLMARSGRAGLGLLLLLLWGRLERAWLGILAMIPQVRRVIYWSWS</sequence>
<evidence type="ECO:0000313" key="3">
    <source>
        <dbReference type="Proteomes" id="UP000800235"/>
    </source>
</evidence>
<evidence type="ECO:0000256" key="1">
    <source>
        <dbReference type="SAM" id="MobiDB-lite"/>
    </source>
</evidence>
<feature type="region of interest" description="Disordered" evidence="1">
    <location>
        <begin position="39"/>
        <end position="162"/>
    </location>
</feature>
<feature type="compositionally biased region" description="Polar residues" evidence="1">
    <location>
        <begin position="105"/>
        <end position="118"/>
    </location>
</feature>
<dbReference type="EMBL" id="MU007010">
    <property type="protein sequence ID" value="KAF2436652.1"/>
    <property type="molecule type" value="Genomic_DNA"/>
</dbReference>
<protein>
    <submittedName>
        <fullName evidence="2">Uncharacterized protein</fullName>
    </submittedName>
</protein>
<keyword evidence="3" id="KW-1185">Reference proteome</keyword>
<organism evidence="2 3">
    <name type="scientific">Tothia fuscella</name>
    <dbReference type="NCBI Taxonomy" id="1048955"/>
    <lineage>
        <taxon>Eukaryota</taxon>
        <taxon>Fungi</taxon>
        <taxon>Dikarya</taxon>
        <taxon>Ascomycota</taxon>
        <taxon>Pezizomycotina</taxon>
        <taxon>Dothideomycetes</taxon>
        <taxon>Pleosporomycetidae</taxon>
        <taxon>Venturiales</taxon>
        <taxon>Cylindrosympodiaceae</taxon>
        <taxon>Tothia</taxon>
    </lineage>
</organism>
<proteinExistence type="predicted"/>
<dbReference type="Proteomes" id="UP000800235">
    <property type="component" value="Unassembled WGS sequence"/>
</dbReference>
<dbReference type="AlphaFoldDB" id="A0A9P4P3K6"/>